<dbReference type="InterPro" id="IPR013783">
    <property type="entry name" value="Ig-like_fold"/>
</dbReference>
<protein>
    <submittedName>
        <fullName evidence="4">DUF5060 domain-containing protein</fullName>
    </submittedName>
</protein>
<organism evidence="4 5">
    <name type="scientific">Flammeovirga agarivorans</name>
    <dbReference type="NCBI Taxonomy" id="2726742"/>
    <lineage>
        <taxon>Bacteria</taxon>
        <taxon>Pseudomonadati</taxon>
        <taxon>Bacteroidota</taxon>
        <taxon>Cytophagia</taxon>
        <taxon>Cytophagales</taxon>
        <taxon>Flammeovirgaceae</taxon>
        <taxon>Flammeovirga</taxon>
    </lineage>
</organism>
<dbReference type="RefSeq" id="WP_168884062.1">
    <property type="nucleotide sequence ID" value="NZ_JABAIL010000006.1"/>
</dbReference>
<feature type="domain" description="Putative collagen-binding" evidence="2">
    <location>
        <begin position="508"/>
        <end position="586"/>
    </location>
</feature>
<feature type="domain" description="DUF5060" evidence="3">
    <location>
        <begin position="26"/>
        <end position="107"/>
    </location>
</feature>
<dbReference type="InterPro" id="IPR024749">
    <property type="entry name" value="Collagen-bd_put"/>
</dbReference>
<dbReference type="InterPro" id="IPR032260">
    <property type="entry name" value="DUF5060"/>
</dbReference>
<dbReference type="Pfam" id="PF12904">
    <property type="entry name" value="Collagen_bind_2"/>
    <property type="match status" value="1"/>
</dbReference>
<dbReference type="Pfam" id="PF16586">
    <property type="entry name" value="DUF5060"/>
    <property type="match status" value="1"/>
</dbReference>
<evidence type="ECO:0000256" key="1">
    <source>
        <dbReference type="SAM" id="SignalP"/>
    </source>
</evidence>
<name>A0A7X8XXL4_9BACT</name>
<feature type="signal peptide" evidence="1">
    <location>
        <begin position="1"/>
        <end position="19"/>
    </location>
</feature>
<dbReference type="AlphaFoldDB" id="A0A7X8XXL4"/>
<proteinExistence type="predicted"/>
<sequence length="590" mass="67621">MKNYLLFVLFILLNNSLSAQQVTGELKVWHTVTITFDGPDTYEKDPINPFLDYRLDVTFSNGKEQFVIPGFYAADGNAAETSADKGNKWRVRFTPNDIGEWSYHATFIKGKNCAVAEDVSSFQKVKLDGEKGNFHILASDKEGVDLRGKGRLKPSNTHYLQFEGTKEYFIKGGANSPEDLLGYFEFDGTPQKHRFEKHIPEWTDEDITWQNGKGKGIIGGLNYLSSKGINTVYFLTMNVMGDGKNVWPWTEEHERYRFDVSKLAQWEMVFSHMDKKGLVKHIITQETENECLLDMGYTGIQRKLYYRELVARFAHHPGIIWNMGEENGITHWSPVGQTEKMRIKMIEYMKGLDPYGNTIAIHTLPTEKDHDRTVTPLLGNKSLDGLSFQIHNLFHTYETTLKWREASESSGKKWVVWLDEIGPAGKGVLPDDFPAQQDTVRKEVIWANLMAGGGGVEHYFGYKYPHNDLNCEDWYTRDRIWDMTFYATDFFQKYLPFTKMKADNSLIDTKDSYCFALTGQVYCIYLKNGGQPTIDLSDAPFNFSVNWYNPRKGGELIKSKIKKVKGGQRVSLGASPTLDEDWVVLVRRIN</sequence>
<evidence type="ECO:0000259" key="3">
    <source>
        <dbReference type="Pfam" id="PF16586"/>
    </source>
</evidence>
<gene>
    <name evidence="4" type="ORF">HGP29_19290</name>
</gene>
<reference evidence="4 5" key="1">
    <citation type="submission" date="2020-04" db="EMBL/GenBank/DDBJ databases">
        <title>Flammeovirga sp. SR4, a novel species isolated from seawater.</title>
        <authorList>
            <person name="Wang X."/>
        </authorList>
    </citation>
    <scope>NUCLEOTIDE SEQUENCE [LARGE SCALE GENOMIC DNA]</scope>
    <source>
        <strain evidence="4 5">SR4</strain>
    </source>
</reference>
<evidence type="ECO:0000313" key="4">
    <source>
        <dbReference type="EMBL" id="NLR93349.1"/>
    </source>
</evidence>
<feature type="chain" id="PRO_5031001418" evidence="1">
    <location>
        <begin position="20"/>
        <end position="590"/>
    </location>
</feature>
<dbReference type="EMBL" id="JABAIL010000006">
    <property type="protein sequence ID" value="NLR93349.1"/>
    <property type="molecule type" value="Genomic_DNA"/>
</dbReference>
<keyword evidence="5" id="KW-1185">Reference proteome</keyword>
<comment type="caution">
    <text evidence="4">The sequence shown here is derived from an EMBL/GenBank/DDBJ whole genome shotgun (WGS) entry which is preliminary data.</text>
</comment>
<evidence type="ECO:0000313" key="5">
    <source>
        <dbReference type="Proteomes" id="UP000585050"/>
    </source>
</evidence>
<accession>A0A7X8XXL4</accession>
<dbReference type="Proteomes" id="UP000585050">
    <property type="component" value="Unassembled WGS sequence"/>
</dbReference>
<dbReference type="Gene3D" id="2.60.40.10">
    <property type="entry name" value="Immunoglobulins"/>
    <property type="match status" value="1"/>
</dbReference>
<evidence type="ECO:0000259" key="2">
    <source>
        <dbReference type="Pfam" id="PF12904"/>
    </source>
</evidence>
<keyword evidence="1" id="KW-0732">Signal</keyword>
<dbReference type="Gene3D" id="3.20.20.80">
    <property type="entry name" value="Glycosidases"/>
    <property type="match status" value="1"/>
</dbReference>